<dbReference type="SUPFAM" id="SSF55729">
    <property type="entry name" value="Acyl-CoA N-acyltransferases (Nat)"/>
    <property type="match status" value="1"/>
</dbReference>
<name>A0A1C4XGV8_9ACTN</name>
<dbReference type="AlphaFoldDB" id="A0A1C4XGV8"/>
<dbReference type="EMBL" id="FMCX01000003">
    <property type="protein sequence ID" value="SCF07760.1"/>
    <property type="molecule type" value="Genomic_DNA"/>
</dbReference>
<accession>A0A1C4XGV8</accession>
<reference evidence="3" key="1">
    <citation type="submission" date="2016-06" db="EMBL/GenBank/DDBJ databases">
        <authorList>
            <person name="Varghese N."/>
            <person name="Submissions Spin"/>
        </authorList>
    </citation>
    <scope>NUCLEOTIDE SEQUENCE [LARGE SCALE GENOMIC DNA]</scope>
    <source>
        <strain evidence="3">DSM 44830</strain>
    </source>
</reference>
<evidence type="ECO:0000313" key="3">
    <source>
        <dbReference type="Proteomes" id="UP000199504"/>
    </source>
</evidence>
<dbReference type="OrthoDB" id="3526335at2"/>
<dbReference type="STRING" id="262898.GA0070564_10389"/>
<dbReference type="GO" id="GO:0016747">
    <property type="term" value="F:acyltransferase activity, transferring groups other than amino-acyl groups"/>
    <property type="evidence" value="ECO:0007669"/>
    <property type="project" value="InterPro"/>
</dbReference>
<dbReference type="InterPro" id="IPR027455">
    <property type="entry name" value="Sper_AcTfrase_N"/>
</dbReference>
<keyword evidence="3" id="KW-1185">Reference proteome</keyword>
<dbReference type="Gene3D" id="1.10.287.900">
    <property type="entry name" value="The crystal structure of the spermine/spermidine acetyltransferase from enterococcus faecali"/>
    <property type="match status" value="1"/>
</dbReference>
<dbReference type="PROSITE" id="PS51186">
    <property type="entry name" value="GNAT"/>
    <property type="match status" value="1"/>
</dbReference>
<keyword evidence="2" id="KW-0808">Transferase</keyword>
<evidence type="ECO:0000313" key="2">
    <source>
        <dbReference type="EMBL" id="SCF07760.1"/>
    </source>
</evidence>
<dbReference type="Pfam" id="PF00583">
    <property type="entry name" value="Acetyltransf_1"/>
    <property type="match status" value="1"/>
</dbReference>
<gene>
    <name evidence="2" type="ORF">GA0070564_10389</name>
</gene>
<sequence>MSLRLEKITPDNVEAACDVRVRPDQEHLVEPVARSLAEAYAWGEIAWPRLVVDDGRPVAFLMGFFRIPWRHDDPADLRSGLWRLNVAADRQAQGLGRYAVAAVCAEARRRGETRIFTTWDEGEDGPEEFYLRLGFRRTGELSGEQVVGELDLTGEAAHRLLALADAESAAAGPAGR</sequence>
<protein>
    <submittedName>
        <fullName evidence="2">Diamine N-acetyltransferase</fullName>
    </submittedName>
</protein>
<feature type="domain" description="N-acetyltransferase" evidence="1">
    <location>
        <begin position="3"/>
        <end position="153"/>
    </location>
</feature>
<dbReference type="InterPro" id="IPR016181">
    <property type="entry name" value="Acyl_CoA_acyltransferase"/>
</dbReference>
<evidence type="ECO:0000259" key="1">
    <source>
        <dbReference type="PROSITE" id="PS51186"/>
    </source>
</evidence>
<proteinExistence type="predicted"/>
<dbReference type="CDD" id="cd04301">
    <property type="entry name" value="NAT_SF"/>
    <property type="match status" value="1"/>
</dbReference>
<dbReference type="InterPro" id="IPR000182">
    <property type="entry name" value="GNAT_dom"/>
</dbReference>
<dbReference type="Gene3D" id="3.40.630.30">
    <property type="match status" value="1"/>
</dbReference>
<organism evidence="2 3">
    <name type="scientific">Micromonospora mirobrigensis</name>
    <dbReference type="NCBI Taxonomy" id="262898"/>
    <lineage>
        <taxon>Bacteria</taxon>
        <taxon>Bacillati</taxon>
        <taxon>Actinomycetota</taxon>
        <taxon>Actinomycetes</taxon>
        <taxon>Micromonosporales</taxon>
        <taxon>Micromonosporaceae</taxon>
        <taxon>Micromonospora</taxon>
    </lineage>
</organism>
<dbReference type="Proteomes" id="UP000199504">
    <property type="component" value="Unassembled WGS sequence"/>
</dbReference>
<dbReference type="RefSeq" id="WP_091607450.1">
    <property type="nucleotide sequence ID" value="NZ_FMCX01000003.1"/>
</dbReference>